<feature type="region of interest" description="Disordered" evidence="1">
    <location>
        <begin position="69"/>
        <end position="103"/>
    </location>
</feature>
<proteinExistence type="predicted"/>
<protein>
    <submittedName>
        <fullName evidence="2">Uncharacterized protein</fullName>
    </submittedName>
</protein>
<feature type="compositionally biased region" description="Polar residues" evidence="1">
    <location>
        <begin position="69"/>
        <end position="89"/>
    </location>
</feature>
<reference evidence="2 3" key="1">
    <citation type="submission" date="2017-11" db="EMBL/GenBank/DDBJ databases">
        <title>The genome of Rhizophagus clarus HR1 reveals common genetic basis of auxotrophy among arbuscular mycorrhizal fungi.</title>
        <authorList>
            <person name="Kobayashi Y."/>
        </authorList>
    </citation>
    <scope>NUCLEOTIDE SEQUENCE [LARGE SCALE GENOMIC DNA]</scope>
    <source>
        <strain evidence="2 3">HR1</strain>
    </source>
</reference>
<dbReference type="AlphaFoldDB" id="A0A2Z6RZT5"/>
<comment type="caution">
    <text evidence="2">The sequence shown here is derived from an EMBL/GenBank/DDBJ whole genome shotgun (WGS) entry which is preliminary data.</text>
</comment>
<sequence>MSSPTFNTTADFVKSALFEEYYDSFNAVLTDSNWSLTHLSLFAKNVDGQRLDSDKRLSDHFMKMKISQNDEYQSNLKSASSNSNQNEEGTSQKKDKQKANFVE</sequence>
<evidence type="ECO:0000256" key="1">
    <source>
        <dbReference type="SAM" id="MobiDB-lite"/>
    </source>
</evidence>
<gene>
    <name evidence="2" type="ORF">RclHR1_30030002</name>
</gene>
<evidence type="ECO:0000313" key="2">
    <source>
        <dbReference type="EMBL" id="GBB97586.1"/>
    </source>
</evidence>
<keyword evidence="3" id="KW-1185">Reference proteome</keyword>
<dbReference type="EMBL" id="BEXD01002229">
    <property type="protein sequence ID" value="GBB97586.1"/>
    <property type="molecule type" value="Genomic_DNA"/>
</dbReference>
<organism evidence="2 3">
    <name type="scientific">Rhizophagus clarus</name>
    <dbReference type="NCBI Taxonomy" id="94130"/>
    <lineage>
        <taxon>Eukaryota</taxon>
        <taxon>Fungi</taxon>
        <taxon>Fungi incertae sedis</taxon>
        <taxon>Mucoromycota</taxon>
        <taxon>Glomeromycotina</taxon>
        <taxon>Glomeromycetes</taxon>
        <taxon>Glomerales</taxon>
        <taxon>Glomeraceae</taxon>
        <taxon>Rhizophagus</taxon>
    </lineage>
</organism>
<feature type="compositionally biased region" description="Basic and acidic residues" evidence="1">
    <location>
        <begin position="90"/>
        <end position="103"/>
    </location>
</feature>
<dbReference type="Proteomes" id="UP000247702">
    <property type="component" value="Unassembled WGS sequence"/>
</dbReference>
<name>A0A2Z6RZT5_9GLOM</name>
<evidence type="ECO:0000313" key="3">
    <source>
        <dbReference type="Proteomes" id="UP000247702"/>
    </source>
</evidence>
<accession>A0A2Z6RZT5</accession>